<evidence type="ECO:0000313" key="2">
    <source>
        <dbReference type="EMBL" id="QDG53771.1"/>
    </source>
</evidence>
<dbReference type="EMBL" id="CP041186">
    <property type="protein sequence ID" value="QDG53771.1"/>
    <property type="molecule type" value="Genomic_DNA"/>
</dbReference>
<dbReference type="PROSITE" id="PS51257">
    <property type="entry name" value="PROKAR_LIPOPROTEIN"/>
    <property type="match status" value="1"/>
</dbReference>
<proteinExistence type="predicted"/>
<feature type="signal peptide" evidence="1">
    <location>
        <begin position="1"/>
        <end position="19"/>
    </location>
</feature>
<gene>
    <name evidence="2" type="ORF">FIV42_24415</name>
</gene>
<reference evidence="2 3" key="1">
    <citation type="submission" date="2019-06" db="EMBL/GenBank/DDBJ databases">
        <title>Persicimonas caeni gen. nov., sp. nov., a predatory bacterium isolated from solar saltern.</title>
        <authorList>
            <person name="Wang S."/>
        </authorList>
    </citation>
    <scope>NUCLEOTIDE SEQUENCE [LARGE SCALE GENOMIC DNA]</scope>
    <source>
        <strain evidence="2 3">YN101</strain>
    </source>
</reference>
<sequence length="213" mass="23678">MTLKLGLLLVMVLALGACREDPSAGESSAMKYQRTLDASGKRVLVTDANGDTVAKLRKRNTKFKVYDESLAPVGFVEWQKAEGDSGARVTMRSLDGKTRKSVEPVSEDSFEIEGRVRIERTDRGWAVFDKDAALVGIFERGSDEEWVLRPDYEGEPFEATRDGVDWKVKQGEETVLKARANALARPEILALKLDGLSVLERMSVGAWMERGRP</sequence>
<dbReference type="Proteomes" id="UP000315995">
    <property type="component" value="Chromosome"/>
</dbReference>
<evidence type="ECO:0000256" key="1">
    <source>
        <dbReference type="SAM" id="SignalP"/>
    </source>
</evidence>
<name>A0A4Y6PZL7_PERCE</name>
<evidence type="ECO:0008006" key="4">
    <source>
        <dbReference type="Google" id="ProtNLM"/>
    </source>
</evidence>
<evidence type="ECO:0000313" key="3">
    <source>
        <dbReference type="Proteomes" id="UP000315995"/>
    </source>
</evidence>
<organism evidence="2 3">
    <name type="scientific">Persicimonas caeni</name>
    <dbReference type="NCBI Taxonomy" id="2292766"/>
    <lineage>
        <taxon>Bacteria</taxon>
        <taxon>Deltaproteobacteria</taxon>
        <taxon>Bradymonadales</taxon>
        <taxon>Bradymonadaceae</taxon>
        <taxon>Persicimonas</taxon>
    </lineage>
</organism>
<accession>A0A4Y6PZL7</accession>
<dbReference type="RefSeq" id="WP_141200225.1">
    <property type="nucleotide sequence ID" value="NZ_CP041186.1"/>
</dbReference>
<keyword evidence="1" id="KW-0732">Signal</keyword>
<feature type="chain" id="PRO_5030106757" description="Lipoprotein" evidence="1">
    <location>
        <begin position="20"/>
        <end position="213"/>
    </location>
</feature>
<dbReference type="AlphaFoldDB" id="A0A4Y6PZL7"/>
<keyword evidence="3" id="KW-1185">Reference proteome</keyword>
<protein>
    <recommendedName>
        <fullName evidence="4">Lipoprotein</fullName>
    </recommendedName>
</protein>
<accession>A0A5B8YAG3</accession>